<feature type="transmembrane region" description="Helical" evidence="1">
    <location>
        <begin position="6"/>
        <end position="24"/>
    </location>
</feature>
<organism evidence="2 3">
    <name type="scientific">Piscinibacter terrae</name>
    <dbReference type="NCBI Taxonomy" id="2496871"/>
    <lineage>
        <taxon>Bacteria</taxon>
        <taxon>Pseudomonadati</taxon>
        <taxon>Pseudomonadota</taxon>
        <taxon>Betaproteobacteria</taxon>
        <taxon>Burkholderiales</taxon>
        <taxon>Sphaerotilaceae</taxon>
        <taxon>Piscinibacter</taxon>
    </lineage>
</organism>
<dbReference type="Proteomes" id="UP000267464">
    <property type="component" value="Unassembled WGS sequence"/>
</dbReference>
<dbReference type="OrthoDB" id="72963at2"/>
<accession>A0A3N7K122</accession>
<keyword evidence="3" id="KW-1185">Reference proteome</keyword>
<dbReference type="EMBL" id="QUSW01000001">
    <property type="protein sequence ID" value="RQP26699.1"/>
    <property type="molecule type" value="Genomic_DNA"/>
</dbReference>
<comment type="caution">
    <text evidence="2">The sequence shown here is derived from an EMBL/GenBank/DDBJ whole genome shotgun (WGS) entry which is preliminary data.</text>
</comment>
<keyword evidence="1" id="KW-1133">Transmembrane helix</keyword>
<proteinExistence type="predicted"/>
<reference evidence="2 3" key="1">
    <citation type="submission" date="2018-08" db="EMBL/GenBank/DDBJ databases">
        <authorList>
            <person name="Khan S.A."/>
            <person name="Jeon C.O."/>
            <person name="Chun B.H."/>
            <person name="Jeong S.E."/>
        </authorList>
    </citation>
    <scope>NUCLEOTIDE SEQUENCE [LARGE SCALE GENOMIC DNA]</scope>
    <source>
        <strain evidence="2 3">S-16</strain>
    </source>
</reference>
<keyword evidence="1" id="KW-0472">Membrane</keyword>
<sequence>MRFAPELIAVIVGAVGLLAGLLWLRAKGKRTRNVGRPVSDGPANLRYSCAGCSQQFTHSRRTLAAWKRGDRRFYCNACHTKSRGSRRA</sequence>
<dbReference type="RefSeq" id="WP_124539392.1">
    <property type="nucleotide sequence ID" value="NZ_QUSW01000001.1"/>
</dbReference>
<evidence type="ECO:0000313" key="2">
    <source>
        <dbReference type="EMBL" id="RQP26699.1"/>
    </source>
</evidence>
<name>A0A3N7K122_9BURK</name>
<evidence type="ECO:0000313" key="3">
    <source>
        <dbReference type="Proteomes" id="UP000267464"/>
    </source>
</evidence>
<dbReference type="AlphaFoldDB" id="A0A3N7K122"/>
<keyword evidence="1" id="KW-0812">Transmembrane</keyword>
<reference evidence="2 3" key="2">
    <citation type="submission" date="2018-12" db="EMBL/GenBank/DDBJ databases">
        <title>Rhizobacter gummiphilus sp. nov., a rubber-degrading bacterium isolated from the soil of a botanical garden in Japan.</title>
        <authorList>
            <person name="Shunsuke S.S."/>
        </authorList>
    </citation>
    <scope>NUCLEOTIDE SEQUENCE [LARGE SCALE GENOMIC DNA]</scope>
    <source>
        <strain evidence="2 3">S-16</strain>
    </source>
</reference>
<gene>
    <name evidence="2" type="ORF">DZC73_06800</name>
</gene>
<protein>
    <submittedName>
        <fullName evidence="2">YtxH domain-containing protein</fullName>
    </submittedName>
</protein>
<evidence type="ECO:0000256" key="1">
    <source>
        <dbReference type="SAM" id="Phobius"/>
    </source>
</evidence>